<accession>A0A8I1Y025</accession>
<feature type="region of interest" description="Disordered" evidence="1">
    <location>
        <begin position="1"/>
        <end position="36"/>
    </location>
</feature>
<evidence type="ECO:0000313" key="2">
    <source>
        <dbReference type="EMBL" id="MBP1290851.1"/>
    </source>
</evidence>
<sequence>MCQPEAEGGEARMDVLLAPPEQLNSATRPRPFHSVK</sequence>
<dbReference type="AlphaFoldDB" id="A0A8I1Y025"/>
<proteinExistence type="predicted"/>
<evidence type="ECO:0000313" key="3">
    <source>
        <dbReference type="Proteomes" id="UP000673383"/>
    </source>
</evidence>
<name>A0A8I1Y025_BRAEL</name>
<comment type="caution">
    <text evidence="2">The sequence shown here is derived from an EMBL/GenBank/DDBJ whole genome shotgun (WGS) entry which is preliminary data.</text>
</comment>
<protein>
    <submittedName>
        <fullName evidence="2">Uncharacterized protein</fullName>
    </submittedName>
</protein>
<dbReference type="Proteomes" id="UP000673383">
    <property type="component" value="Unassembled WGS sequence"/>
</dbReference>
<dbReference type="EMBL" id="JAFICZ010000001">
    <property type="protein sequence ID" value="MBP1290851.1"/>
    <property type="molecule type" value="Genomic_DNA"/>
</dbReference>
<gene>
    <name evidence="2" type="ORF">JOH49_000604</name>
</gene>
<reference evidence="2" key="1">
    <citation type="submission" date="2021-02" db="EMBL/GenBank/DDBJ databases">
        <title>Genomic Encyclopedia of Type Strains, Phase IV (KMG-V): Genome sequencing to study the core and pangenomes of soil and plant-associated prokaryotes.</title>
        <authorList>
            <person name="Whitman W."/>
        </authorList>
    </citation>
    <scope>NUCLEOTIDE SEQUENCE</scope>
    <source>
        <strain evidence="2">USDA 406</strain>
    </source>
</reference>
<evidence type="ECO:0000256" key="1">
    <source>
        <dbReference type="SAM" id="MobiDB-lite"/>
    </source>
</evidence>
<organism evidence="2 3">
    <name type="scientific">Bradyrhizobium elkanii</name>
    <dbReference type="NCBI Taxonomy" id="29448"/>
    <lineage>
        <taxon>Bacteria</taxon>
        <taxon>Pseudomonadati</taxon>
        <taxon>Pseudomonadota</taxon>
        <taxon>Alphaproteobacteria</taxon>
        <taxon>Hyphomicrobiales</taxon>
        <taxon>Nitrobacteraceae</taxon>
        <taxon>Bradyrhizobium</taxon>
    </lineage>
</organism>